<dbReference type="EMBL" id="MFJG01000033">
    <property type="protein sequence ID" value="OGG05572.1"/>
    <property type="molecule type" value="Genomic_DNA"/>
</dbReference>
<dbReference type="AlphaFoldDB" id="A0A1F5Z0C6"/>
<protein>
    <recommendedName>
        <fullName evidence="3">SsrA-binding protein</fullName>
    </recommendedName>
    <alternativeName>
        <fullName evidence="3">Small protein B</fullName>
    </alternativeName>
</protein>
<dbReference type="CDD" id="cd09294">
    <property type="entry name" value="SmpB"/>
    <property type="match status" value="1"/>
</dbReference>
<evidence type="ECO:0000256" key="1">
    <source>
        <dbReference type="ARBA" id="ARBA00022490"/>
    </source>
</evidence>
<organism evidence="4 5">
    <name type="scientific">Candidatus Gottesmanbacteria bacterium RIFCSPHIGHO2_01_FULL_42_12</name>
    <dbReference type="NCBI Taxonomy" id="1798377"/>
    <lineage>
        <taxon>Bacteria</taxon>
        <taxon>Candidatus Gottesmaniibacteriota</taxon>
    </lineage>
</organism>
<dbReference type="Pfam" id="PF01668">
    <property type="entry name" value="SmpB"/>
    <property type="match status" value="1"/>
</dbReference>
<accession>A0A1F5Z0C6</accession>
<reference evidence="4 5" key="1">
    <citation type="journal article" date="2016" name="Nat. Commun.">
        <title>Thousands of microbial genomes shed light on interconnected biogeochemical processes in an aquifer system.</title>
        <authorList>
            <person name="Anantharaman K."/>
            <person name="Brown C.T."/>
            <person name="Hug L.A."/>
            <person name="Sharon I."/>
            <person name="Castelle C.J."/>
            <person name="Probst A.J."/>
            <person name="Thomas B.C."/>
            <person name="Singh A."/>
            <person name="Wilkins M.J."/>
            <person name="Karaoz U."/>
            <person name="Brodie E.L."/>
            <person name="Williams K.H."/>
            <person name="Hubbard S.S."/>
            <person name="Banfield J.F."/>
        </authorList>
    </citation>
    <scope>NUCLEOTIDE SEQUENCE [LARGE SCALE GENOMIC DNA]</scope>
</reference>
<comment type="similarity">
    <text evidence="3">Belongs to the SmpB family.</text>
</comment>
<comment type="subcellular location">
    <subcellularLocation>
        <location evidence="3">Cytoplasm</location>
    </subcellularLocation>
    <text evidence="3">The tmRNA-SmpB complex associates with stalled 70S ribosomes.</text>
</comment>
<dbReference type="NCBIfam" id="TIGR00086">
    <property type="entry name" value="smpB"/>
    <property type="match status" value="1"/>
</dbReference>
<dbReference type="InterPro" id="IPR000037">
    <property type="entry name" value="SsrA-bd_prot"/>
</dbReference>
<comment type="caution">
    <text evidence="4">The sequence shown here is derived from an EMBL/GenBank/DDBJ whole genome shotgun (WGS) entry which is preliminary data.</text>
</comment>
<gene>
    <name evidence="3" type="primary">smpB</name>
    <name evidence="4" type="ORF">A2872_00220</name>
</gene>
<proteinExistence type="inferred from homology"/>
<dbReference type="HAMAP" id="MF_00023">
    <property type="entry name" value="SmpB"/>
    <property type="match status" value="1"/>
</dbReference>
<keyword evidence="2 3" id="KW-0694">RNA-binding</keyword>
<name>A0A1F5Z0C6_9BACT</name>
<dbReference type="Proteomes" id="UP000178681">
    <property type="component" value="Unassembled WGS sequence"/>
</dbReference>
<dbReference type="PROSITE" id="PS01317">
    <property type="entry name" value="SSRP"/>
    <property type="match status" value="1"/>
</dbReference>
<dbReference type="GO" id="GO:0070929">
    <property type="term" value="P:trans-translation"/>
    <property type="evidence" value="ECO:0007669"/>
    <property type="project" value="UniProtKB-UniRule"/>
</dbReference>
<evidence type="ECO:0000256" key="3">
    <source>
        <dbReference type="HAMAP-Rule" id="MF_00023"/>
    </source>
</evidence>
<dbReference type="PANTHER" id="PTHR30308">
    <property type="entry name" value="TMRNA-BINDING COMPONENT OF TRANS-TRANSLATION TAGGING COMPLEX"/>
    <property type="match status" value="1"/>
</dbReference>
<keyword evidence="1 3" id="KW-0963">Cytoplasm</keyword>
<dbReference type="Gene3D" id="2.40.280.10">
    <property type="match status" value="1"/>
</dbReference>
<evidence type="ECO:0000313" key="5">
    <source>
        <dbReference type="Proteomes" id="UP000178681"/>
    </source>
</evidence>
<dbReference type="GO" id="GO:0005829">
    <property type="term" value="C:cytosol"/>
    <property type="evidence" value="ECO:0007669"/>
    <property type="project" value="TreeGrafter"/>
</dbReference>
<comment type="function">
    <text evidence="3">Required for rescue of stalled ribosomes mediated by trans-translation. Binds to transfer-messenger RNA (tmRNA), required for stable association of tmRNA with ribosomes. tmRNA and SmpB together mimic tRNA shape, replacing the anticodon stem-loop with SmpB. tmRNA is encoded by the ssrA gene; the 2 termini fold to resemble tRNA(Ala) and it encodes a 'tag peptide', a short internal open reading frame. During trans-translation Ala-aminoacylated tmRNA acts like a tRNA, entering the A-site of stalled ribosomes, displacing the stalled mRNA. The ribosome then switches to translate the ORF on the tmRNA; the nascent peptide is terminated with the 'tag peptide' encoded by the tmRNA and targeted for degradation. The ribosome is freed to recommence translation, which seems to be the essential function of trans-translation.</text>
</comment>
<dbReference type="InterPro" id="IPR023620">
    <property type="entry name" value="SmpB"/>
</dbReference>
<sequence>MKIVNSKARFNYEILETFEAGIDLLGSEVKSVREGKISLGEAFVHLRDEEAFLVNAHIHPYQISADKLSPTRSRKLLLHKNQLISLANKIATEGLTLVPISMYNKGNIFKLEVGLARGKKKWDKRESQKKKDQLREAEIILRGKL</sequence>
<dbReference type="STRING" id="1798377.A2872_00220"/>
<dbReference type="SUPFAM" id="SSF74982">
    <property type="entry name" value="Small protein B (SmpB)"/>
    <property type="match status" value="1"/>
</dbReference>
<dbReference type="GO" id="GO:0003723">
    <property type="term" value="F:RNA binding"/>
    <property type="evidence" value="ECO:0007669"/>
    <property type="project" value="UniProtKB-UniRule"/>
</dbReference>
<dbReference type="InterPro" id="IPR020081">
    <property type="entry name" value="SsrA-bd_prot_CS"/>
</dbReference>
<evidence type="ECO:0000313" key="4">
    <source>
        <dbReference type="EMBL" id="OGG05572.1"/>
    </source>
</evidence>
<dbReference type="NCBIfam" id="NF003843">
    <property type="entry name" value="PRK05422.1"/>
    <property type="match status" value="1"/>
</dbReference>
<dbReference type="GO" id="GO:0070930">
    <property type="term" value="P:trans-translation-dependent protein tagging"/>
    <property type="evidence" value="ECO:0007669"/>
    <property type="project" value="TreeGrafter"/>
</dbReference>
<dbReference type="PANTHER" id="PTHR30308:SF2">
    <property type="entry name" value="SSRA-BINDING PROTEIN"/>
    <property type="match status" value="1"/>
</dbReference>
<evidence type="ECO:0000256" key="2">
    <source>
        <dbReference type="ARBA" id="ARBA00022884"/>
    </source>
</evidence>